<dbReference type="PROSITE" id="PS00498">
    <property type="entry name" value="TYROSINASE_2"/>
    <property type="match status" value="1"/>
</dbReference>
<name>A0A0U2D7M5_LUFAE</name>
<feature type="binding site" evidence="7">
    <location>
        <position position="190"/>
    </location>
    <ligand>
        <name>Cu cation</name>
        <dbReference type="ChEBI" id="CHEBI:23378"/>
        <label>A</label>
    </ligand>
</feature>
<dbReference type="GO" id="GO:0004097">
    <property type="term" value="F:catechol oxidase activity"/>
    <property type="evidence" value="ECO:0007669"/>
    <property type="project" value="InterPro"/>
</dbReference>
<evidence type="ECO:0000256" key="1">
    <source>
        <dbReference type="ARBA" id="ARBA00009928"/>
    </source>
</evidence>
<evidence type="ECO:0000256" key="3">
    <source>
        <dbReference type="ARBA" id="ARBA00022784"/>
    </source>
</evidence>
<reference evidence="12" key="1">
    <citation type="submission" date="2014-09" db="EMBL/GenBank/DDBJ databases">
        <authorList>
            <person name="Magalhaes I.L.F."/>
            <person name="Oliveira U."/>
            <person name="Santos F.R."/>
            <person name="Vidigal T.H.D.A."/>
            <person name="Brescovit A.D."/>
            <person name="Santos A.J."/>
        </authorList>
    </citation>
    <scope>NUCLEOTIDE SEQUENCE</scope>
</reference>
<feature type="binding site" evidence="7">
    <location>
        <position position="324"/>
    </location>
    <ligand>
        <name>Cu cation</name>
        <dbReference type="ChEBI" id="CHEBI:23378"/>
        <label>B</label>
    </ligand>
</feature>
<feature type="binding site" evidence="7">
    <location>
        <position position="320"/>
    </location>
    <ligand>
        <name>Cu cation</name>
        <dbReference type="ChEBI" id="CHEBI:23378"/>
        <label>B</label>
    </ligand>
</feature>
<dbReference type="AlphaFoldDB" id="A0A0U2D7M5"/>
<dbReference type="SUPFAM" id="SSF48056">
    <property type="entry name" value="Di-copper centre-containing domain"/>
    <property type="match status" value="1"/>
</dbReference>
<evidence type="ECO:0000256" key="2">
    <source>
        <dbReference type="ARBA" id="ARBA00022723"/>
    </source>
</evidence>
<feature type="binding site" evidence="7">
    <location>
        <position position="170"/>
    </location>
    <ligand>
        <name>Cu cation</name>
        <dbReference type="ChEBI" id="CHEBI:23378"/>
        <label>A</label>
    </ligand>
</feature>
<evidence type="ECO:0000256" key="9">
    <source>
        <dbReference type="PIRSR" id="PIRSR000290-3"/>
    </source>
</evidence>
<dbReference type="EMBL" id="KM506756">
    <property type="protein sequence ID" value="AKN08990.1"/>
    <property type="molecule type" value="mRNA"/>
</dbReference>
<dbReference type="Pfam" id="PF12142">
    <property type="entry name" value="PPO1_DWL"/>
    <property type="match status" value="1"/>
</dbReference>
<keyword evidence="5 7" id="KW-0186">Copper</keyword>
<keyword evidence="4" id="KW-0560">Oxidoreductase</keyword>
<keyword evidence="3" id="KW-0883">Thioether bond</keyword>
<dbReference type="InterPro" id="IPR008922">
    <property type="entry name" value="Di-copper_centre_dom_sf"/>
</dbReference>
<feature type="disulfide bond" evidence="8">
    <location>
        <begin position="96"/>
        <end position="110"/>
    </location>
</feature>
<accession>A0A0U2D7M5</accession>
<feature type="cross-link" description="2'-(S-cysteinyl)-histidine (Cys-His)" evidence="9">
    <location>
        <begin position="174"/>
        <end position="190"/>
    </location>
</feature>
<dbReference type="GO" id="GO:0046872">
    <property type="term" value="F:metal ion binding"/>
    <property type="evidence" value="ECO:0007669"/>
    <property type="project" value="UniProtKB-KW"/>
</dbReference>
<sequence length="598" mass="67289">MASLSPPPPATLSSATATTYFVPLFRNNKYPSFGPRSRKFLINKAPRVLCSASNGDQKFDRRDVLLGLGGLYGASTLGPDSFAFASPVVTPPLDKCHLATLPDGTKDACCPPTAVNIKDFRPTPPSKLRVRPAAHLIDEKYIEKYKRAVQLMKCLPDNDPRNFRQQANVHCAYCHGGYDQVGFPVQVQVHNSWLFFPFHRYYLYFYEKILGELIGDPTFGLPFWNYDAPKGMRMPAIFADKNSPLYDQVRNLNHLPPALVDLNLDDAETDEETLVKRNLRVMYRQVVSGARTPSLFFGVPYRGGDAAPEQGGGSVENVPHTPIHIWCGDSDQGGRDMGAFYSAARDPIFYAHHSNVDRLWSIWKTLGGKREDLKDPDYLNSSFIFYNEKAEAVRVYVRDCLDLKNLGYVYQDADIPWIKTRPTKRNKPKKKPKKQVASTVPFGVGAALAEPISFTVEKAGMAQFPLTLDKIVRTEVKRPKKSRSKEEKEEEEEILLIEGIEVDAGKSSKFDVYINDEDDREIGPDNTEFAGSFVNLPHKVSGKNTTTLKTSLSWGSTNCLKIWRWMMMKASWSLWCPSLGFDQSPIIIGNIKIELLIE</sequence>
<dbReference type="PROSITE" id="PS00497">
    <property type="entry name" value="TYROSINASE_1"/>
    <property type="match status" value="1"/>
</dbReference>
<evidence type="ECO:0000256" key="7">
    <source>
        <dbReference type="PIRSR" id="PIRSR000290-1"/>
    </source>
</evidence>
<keyword evidence="6 8" id="KW-1015">Disulfide bond</keyword>
<dbReference type="InterPro" id="IPR022739">
    <property type="entry name" value="Polyphenol_oxidase_cen"/>
</dbReference>
<evidence type="ECO:0000259" key="10">
    <source>
        <dbReference type="PROSITE" id="PS00497"/>
    </source>
</evidence>
<feature type="domain" description="Tyrosinase copper-binding" evidence="10">
    <location>
        <begin position="190"/>
        <end position="207"/>
    </location>
</feature>
<dbReference type="Gene3D" id="1.10.1280.10">
    <property type="entry name" value="Di-copper center containing domain from catechol oxidase"/>
    <property type="match status" value="1"/>
</dbReference>
<evidence type="ECO:0000256" key="8">
    <source>
        <dbReference type="PIRSR" id="PIRSR000290-2"/>
    </source>
</evidence>
<dbReference type="GO" id="GO:0046148">
    <property type="term" value="P:pigment biosynthetic process"/>
    <property type="evidence" value="ECO:0007669"/>
    <property type="project" value="InterPro"/>
</dbReference>
<organism evidence="12">
    <name type="scientific">Luffa aegyptiaca</name>
    <name type="common">Sponge gourd</name>
    <name type="synonym">Luffa cylindrica</name>
    <dbReference type="NCBI Taxonomy" id="3670"/>
    <lineage>
        <taxon>Eukaryota</taxon>
        <taxon>Viridiplantae</taxon>
        <taxon>Streptophyta</taxon>
        <taxon>Embryophyta</taxon>
        <taxon>Tracheophyta</taxon>
        <taxon>Spermatophyta</taxon>
        <taxon>Magnoliopsida</taxon>
        <taxon>eudicotyledons</taxon>
        <taxon>Gunneridae</taxon>
        <taxon>Pentapetalae</taxon>
        <taxon>rosids</taxon>
        <taxon>fabids</taxon>
        <taxon>Cucurbitales</taxon>
        <taxon>Cucurbitaceae</taxon>
        <taxon>Sicyoeae</taxon>
        <taxon>Luffa</taxon>
    </lineage>
</organism>
<evidence type="ECO:0000259" key="11">
    <source>
        <dbReference type="PROSITE" id="PS00498"/>
    </source>
</evidence>
<keyword evidence="2 7" id="KW-0479">Metal-binding</keyword>
<dbReference type="PANTHER" id="PTHR11474:SF76">
    <property type="entry name" value="SHKT DOMAIN-CONTAINING PROTEIN"/>
    <property type="match status" value="1"/>
</dbReference>
<evidence type="ECO:0000313" key="12">
    <source>
        <dbReference type="EMBL" id="AKN08990.1"/>
    </source>
</evidence>
<evidence type="ECO:0000256" key="6">
    <source>
        <dbReference type="ARBA" id="ARBA00023157"/>
    </source>
</evidence>
<feature type="binding site" evidence="7">
    <location>
        <position position="353"/>
    </location>
    <ligand>
        <name>Cu cation</name>
        <dbReference type="ChEBI" id="CHEBI:23378"/>
        <label>B</label>
    </ligand>
</feature>
<feature type="binding site" evidence="7">
    <location>
        <position position="199"/>
    </location>
    <ligand>
        <name>Cu cation</name>
        <dbReference type="ChEBI" id="CHEBI:23378"/>
        <label>A</label>
    </ligand>
</feature>
<comment type="cofactor">
    <cofactor evidence="7">
        <name>Cu(2+)</name>
        <dbReference type="ChEBI" id="CHEBI:29036"/>
    </cofactor>
    <text evidence="7">Binds 2 copper ions per subunit.</text>
</comment>
<dbReference type="PIRSF" id="PIRSF000290">
    <property type="entry name" value="PPO_plant"/>
    <property type="match status" value="1"/>
</dbReference>
<dbReference type="InterPro" id="IPR016213">
    <property type="entry name" value="Polyphenol_oxidase"/>
</dbReference>
<dbReference type="Pfam" id="PF00264">
    <property type="entry name" value="Tyrosinase"/>
    <property type="match status" value="1"/>
</dbReference>
<dbReference type="PANTHER" id="PTHR11474">
    <property type="entry name" value="TYROSINASE FAMILY MEMBER"/>
    <property type="match status" value="1"/>
</dbReference>
<dbReference type="Pfam" id="PF12143">
    <property type="entry name" value="PPO1_KFDV"/>
    <property type="match status" value="1"/>
</dbReference>
<dbReference type="InterPro" id="IPR050316">
    <property type="entry name" value="Tyrosinase/Hemocyanin"/>
</dbReference>
<feature type="disulfide bond" evidence="8">
    <location>
        <begin position="109"/>
        <end position="171"/>
    </location>
</feature>
<protein>
    <submittedName>
        <fullName evidence="12">Polyphenol oxidase</fullName>
    </submittedName>
</protein>
<proteinExistence type="evidence at transcript level"/>
<comment type="similarity">
    <text evidence="1">Belongs to the tyrosinase family.</text>
</comment>
<dbReference type="SMR" id="A0A0U2D7M5"/>
<dbReference type="InterPro" id="IPR002227">
    <property type="entry name" value="Tyrosinase_Cu-bd"/>
</dbReference>
<evidence type="ECO:0000256" key="4">
    <source>
        <dbReference type="ARBA" id="ARBA00023002"/>
    </source>
</evidence>
<dbReference type="InterPro" id="IPR022740">
    <property type="entry name" value="Polyphenol_oxidase_C"/>
</dbReference>
<evidence type="ECO:0000256" key="5">
    <source>
        <dbReference type="ARBA" id="ARBA00023008"/>
    </source>
</evidence>
<feature type="domain" description="Tyrosinase copper-binding" evidence="11">
    <location>
        <begin position="346"/>
        <end position="357"/>
    </location>
</feature>
<dbReference type="PRINTS" id="PR00092">
    <property type="entry name" value="TYROSINASE"/>
</dbReference>